<organism evidence="2 3">
    <name type="scientific">Diaporthe helianthi</name>
    <dbReference type="NCBI Taxonomy" id="158607"/>
    <lineage>
        <taxon>Eukaryota</taxon>
        <taxon>Fungi</taxon>
        <taxon>Dikarya</taxon>
        <taxon>Ascomycota</taxon>
        <taxon>Pezizomycotina</taxon>
        <taxon>Sordariomycetes</taxon>
        <taxon>Sordariomycetidae</taxon>
        <taxon>Diaporthales</taxon>
        <taxon>Diaporthaceae</taxon>
        <taxon>Diaporthe</taxon>
    </lineage>
</organism>
<dbReference type="AlphaFoldDB" id="A0A2P5HH72"/>
<dbReference type="Proteomes" id="UP000094444">
    <property type="component" value="Unassembled WGS sequence"/>
</dbReference>
<reference evidence="2" key="1">
    <citation type="submission" date="2017-09" db="EMBL/GenBank/DDBJ databases">
        <title>Polyketide synthases of a Diaporthe helianthi virulent isolate.</title>
        <authorList>
            <person name="Baroncelli R."/>
        </authorList>
    </citation>
    <scope>NUCLEOTIDE SEQUENCE [LARGE SCALE GENOMIC DNA]</scope>
    <source>
        <strain evidence="2">7/96</strain>
    </source>
</reference>
<dbReference type="InParanoid" id="A0A2P5HH72"/>
<dbReference type="OrthoDB" id="5240044at2759"/>
<accession>A0A2P5HH72</accession>
<name>A0A2P5HH72_DIAHE</name>
<keyword evidence="3" id="KW-1185">Reference proteome</keyword>
<feature type="region of interest" description="Disordered" evidence="1">
    <location>
        <begin position="144"/>
        <end position="196"/>
    </location>
</feature>
<protein>
    <submittedName>
        <fullName evidence="2">Uncharacterized protein</fullName>
    </submittedName>
</protein>
<feature type="compositionally biased region" description="Polar residues" evidence="1">
    <location>
        <begin position="186"/>
        <end position="196"/>
    </location>
</feature>
<comment type="caution">
    <text evidence="2">The sequence shown here is derived from an EMBL/GenBank/DDBJ whole genome shotgun (WGS) entry which is preliminary data.</text>
</comment>
<sequence length="196" mass="20996">MANNSTLEDMREARDTIRALYNAAHSLACNDPHCPWAQLANEPSGPTSVGSSHREEAVILILFGLAENVGECLDLLRVLVADRDETSSLTHLSPSSSSTTTSRPSTEDTYVETHEYLRSPPSPALYRDQWAQTPALSPPAYTAFFQGHHRQPPNAPVSSPATPDTTTPDAGVPVIGNKDGMGNDGQGEQNRAGDST</sequence>
<evidence type="ECO:0000313" key="3">
    <source>
        <dbReference type="Proteomes" id="UP000094444"/>
    </source>
</evidence>
<proteinExistence type="predicted"/>
<feature type="region of interest" description="Disordered" evidence="1">
    <location>
        <begin position="86"/>
        <end position="112"/>
    </location>
</feature>
<feature type="compositionally biased region" description="Low complexity" evidence="1">
    <location>
        <begin position="87"/>
        <end position="104"/>
    </location>
</feature>
<feature type="compositionally biased region" description="Low complexity" evidence="1">
    <location>
        <begin position="156"/>
        <end position="174"/>
    </location>
</feature>
<gene>
    <name evidence="2" type="ORF">DHEL01_v212004</name>
</gene>
<evidence type="ECO:0000313" key="2">
    <source>
        <dbReference type="EMBL" id="POS69603.1"/>
    </source>
</evidence>
<evidence type="ECO:0000256" key="1">
    <source>
        <dbReference type="SAM" id="MobiDB-lite"/>
    </source>
</evidence>
<dbReference type="EMBL" id="MAVT02002137">
    <property type="protein sequence ID" value="POS69603.1"/>
    <property type="molecule type" value="Genomic_DNA"/>
</dbReference>